<accession>A0A914NR73</accession>
<feature type="domain" description="Reverse transcriptase" evidence="1">
    <location>
        <begin position="1"/>
        <end position="123"/>
    </location>
</feature>
<dbReference type="Proteomes" id="UP000887563">
    <property type="component" value="Unplaced"/>
</dbReference>
<evidence type="ECO:0000313" key="3">
    <source>
        <dbReference type="WBParaSite" id="Minc3s08582g42394"/>
    </source>
</evidence>
<evidence type="ECO:0000313" key="2">
    <source>
        <dbReference type="Proteomes" id="UP000887563"/>
    </source>
</evidence>
<protein>
    <submittedName>
        <fullName evidence="3">Reverse transcriptase domain-containing protein</fullName>
    </submittedName>
</protein>
<dbReference type="PROSITE" id="PS50878">
    <property type="entry name" value="RT_POL"/>
    <property type="match status" value="1"/>
</dbReference>
<name>A0A914NR73_MELIC</name>
<organism evidence="2 3">
    <name type="scientific">Meloidogyne incognita</name>
    <name type="common">Southern root-knot nematode worm</name>
    <name type="synonym">Oxyuris incognita</name>
    <dbReference type="NCBI Taxonomy" id="6306"/>
    <lineage>
        <taxon>Eukaryota</taxon>
        <taxon>Metazoa</taxon>
        <taxon>Ecdysozoa</taxon>
        <taxon>Nematoda</taxon>
        <taxon>Chromadorea</taxon>
        <taxon>Rhabditida</taxon>
        <taxon>Tylenchina</taxon>
        <taxon>Tylenchomorpha</taxon>
        <taxon>Tylenchoidea</taxon>
        <taxon>Meloidogynidae</taxon>
        <taxon>Meloidogyninae</taxon>
        <taxon>Meloidogyne</taxon>
        <taxon>Meloidogyne incognita group</taxon>
    </lineage>
</organism>
<dbReference type="Pfam" id="PF00078">
    <property type="entry name" value="RVT_1"/>
    <property type="match status" value="1"/>
</dbReference>
<dbReference type="WBParaSite" id="Minc3s08582g42394">
    <property type="protein sequence ID" value="Minc3s08582g42394"/>
    <property type="gene ID" value="Minc3s08582g42394"/>
</dbReference>
<dbReference type="AlphaFoldDB" id="A0A914NR73"/>
<dbReference type="PANTHER" id="PTHR33332">
    <property type="entry name" value="REVERSE TRANSCRIPTASE DOMAIN-CONTAINING PROTEIN"/>
    <property type="match status" value="1"/>
</dbReference>
<keyword evidence="2" id="KW-1185">Reference proteome</keyword>
<proteinExistence type="predicted"/>
<evidence type="ECO:0000259" key="1">
    <source>
        <dbReference type="PROSITE" id="PS50878"/>
    </source>
</evidence>
<sequence>MTNEFYDAIQNNCNVDVIYIDIKKAFDSVPINLLLYKLKQAGITGKLLTFLENFLTNRTFRVKIDDVLSENKPIHSGVPQGSVLGPLLFLIFINDLPNYISENVGIKMYADDVKLYKVQKEKS</sequence>
<dbReference type="InterPro" id="IPR000477">
    <property type="entry name" value="RT_dom"/>
</dbReference>
<reference evidence="3" key="1">
    <citation type="submission" date="2022-11" db="UniProtKB">
        <authorList>
            <consortium name="WormBaseParasite"/>
        </authorList>
    </citation>
    <scope>IDENTIFICATION</scope>
</reference>